<dbReference type="AlphaFoldDB" id="A0A1M5PUM6"/>
<proteinExistence type="predicted"/>
<gene>
    <name evidence="2" type="ORF">SAMN02745245_00466</name>
</gene>
<reference evidence="2 3" key="1">
    <citation type="submission" date="2016-11" db="EMBL/GenBank/DDBJ databases">
        <authorList>
            <person name="Jaros S."/>
            <person name="Januszkiewicz K."/>
            <person name="Wedrychowicz H."/>
        </authorList>
    </citation>
    <scope>NUCLEOTIDE SEQUENCE [LARGE SCALE GENOMIC DNA]</scope>
    <source>
        <strain evidence="2 3">DSM 21120</strain>
    </source>
</reference>
<keyword evidence="1" id="KW-0472">Membrane</keyword>
<dbReference type="NCBIfam" id="NF040909">
    <property type="entry name" value="OadG_rel_small"/>
    <property type="match status" value="1"/>
</dbReference>
<sequence length="42" mass="4625">MDALLMKQGLEVAVLGLAGVFAVLILFYISVKVMLVIFKNKK</sequence>
<protein>
    <submittedName>
        <fullName evidence="2">Oxaloacetate decarboxylase, gamma chain</fullName>
    </submittedName>
</protein>
<dbReference type="Proteomes" id="UP000184032">
    <property type="component" value="Unassembled WGS sequence"/>
</dbReference>
<dbReference type="EMBL" id="FQXI01000001">
    <property type="protein sequence ID" value="SHH05149.1"/>
    <property type="molecule type" value="Genomic_DNA"/>
</dbReference>
<keyword evidence="1" id="KW-1133">Transmembrane helix</keyword>
<evidence type="ECO:0000256" key="1">
    <source>
        <dbReference type="SAM" id="Phobius"/>
    </source>
</evidence>
<feature type="transmembrane region" description="Helical" evidence="1">
    <location>
        <begin position="12"/>
        <end position="38"/>
    </location>
</feature>
<keyword evidence="1" id="KW-0812">Transmembrane</keyword>
<name>A0A1M5PUM6_9FIRM</name>
<keyword evidence="3" id="KW-1185">Reference proteome</keyword>
<evidence type="ECO:0000313" key="3">
    <source>
        <dbReference type="Proteomes" id="UP000184032"/>
    </source>
</evidence>
<accession>A0A1M5PUM6</accession>
<evidence type="ECO:0000313" key="2">
    <source>
        <dbReference type="EMBL" id="SHH05149.1"/>
    </source>
</evidence>
<organism evidence="2 3">
    <name type="scientific">Anaerosphaera aminiphila DSM 21120</name>
    <dbReference type="NCBI Taxonomy" id="1120995"/>
    <lineage>
        <taxon>Bacteria</taxon>
        <taxon>Bacillati</taxon>
        <taxon>Bacillota</taxon>
        <taxon>Tissierellia</taxon>
        <taxon>Tissierellales</taxon>
        <taxon>Peptoniphilaceae</taxon>
        <taxon>Anaerosphaera</taxon>
    </lineage>
</organism>
<dbReference type="RefSeq" id="WP_268761861.1">
    <property type="nucleotide sequence ID" value="NZ_FQXI01000001.1"/>
</dbReference>